<keyword evidence="1" id="KW-0436">Ligase</keyword>
<keyword evidence="2" id="KW-1185">Reference proteome</keyword>
<dbReference type="RefSeq" id="WP_117671914.1">
    <property type="nucleotide sequence ID" value="NZ_CABOGR010000010.1"/>
</dbReference>
<proteinExistence type="predicted"/>
<dbReference type="Proteomes" id="UP000260862">
    <property type="component" value="Unassembled WGS sequence"/>
</dbReference>
<dbReference type="GO" id="GO:0016874">
    <property type="term" value="F:ligase activity"/>
    <property type="evidence" value="ECO:0007669"/>
    <property type="project" value="UniProtKB-KW"/>
</dbReference>
<dbReference type="PANTHER" id="PTHR36847:SF1">
    <property type="entry name" value="AMIDOLIGASE ENZYME"/>
    <property type="match status" value="1"/>
</dbReference>
<name>A0A3E4N3A8_9BACT</name>
<gene>
    <name evidence="1" type="ORF">DXD04_06520</name>
</gene>
<evidence type="ECO:0000313" key="1">
    <source>
        <dbReference type="EMBL" id="RGK56435.1"/>
    </source>
</evidence>
<dbReference type="EMBL" id="QSQT01000010">
    <property type="protein sequence ID" value="RGK56435.1"/>
    <property type="molecule type" value="Genomic_DNA"/>
</dbReference>
<dbReference type="AlphaFoldDB" id="A0A3E4N3A8"/>
<dbReference type="InterPro" id="IPR022025">
    <property type="entry name" value="Amidoligase_2"/>
</dbReference>
<sequence length="288" mass="32954">MKTLKEQVEEIKSMKGSKAAKKAAFVKLGLRKYEVELLMSELPKTVRETHKFTFGVEIECLVAASLMRESATRNEMPFQYEGYNHVDNNHYYKFVSDSSIRGENPIECVSPVLTGKEGMKSLETCCKALNEANAQVNISTGLHVHIGAATLSGEAYVNVFKNYQKLEKVIDTFMARSRRANNSQWCKTLQGISFECCRTRYDVLNVMRDNRYFKVNACSYARHKTIEFRQHQGSTDFEKISNWVNFCAKLVAWSKKNVLSSEINSIDEIPFLTKKEKSFFKSRAEVLA</sequence>
<protein>
    <submittedName>
        <fullName evidence="1">Amidoligase enzyme</fullName>
    </submittedName>
</protein>
<comment type="caution">
    <text evidence="1">The sequence shown here is derived from an EMBL/GenBank/DDBJ whole genome shotgun (WGS) entry which is preliminary data.</text>
</comment>
<dbReference type="Pfam" id="PF12224">
    <property type="entry name" value="Amidoligase_2"/>
    <property type="match status" value="2"/>
</dbReference>
<accession>A0A3E4N3A8</accession>
<organism evidence="1 2">
    <name type="scientific">Phocaeicola plebeius</name>
    <dbReference type="NCBI Taxonomy" id="310297"/>
    <lineage>
        <taxon>Bacteria</taxon>
        <taxon>Pseudomonadati</taxon>
        <taxon>Bacteroidota</taxon>
        <taxon>Bacteroidia</taxon>
        <taxon>Bacteroidales</taxon>
        <taxon>Bacteroidaceae</taxon>
        <taxon>Phocaeicola</taxon>
    </lineage>
</organism>
<dbReference type="PANTHER" id="PTHR36847">
    <property type="entry name" value="AMIDOLIGASE ENZYME"/>
    <property type="match status" value="1"/>
</dbReference>
<evidence type="ECO:0000313" key="2">
    <source>
        <dbReference type="Proteomes" id="UP000260862"/>
    </source>
</evidence>
<reference evidence="1 2" key="1">
    <citation type="submission" date="2018-08" db="EMBL/GenBank/DDBJ databases">
        <title>A genome reference for cultivated species of the human gut microbiota.</title>
        <authorList>
            <person name="Zou Y."/>
            <person name="Xue W."/>
            <person name="Luo G."/>
        </authorList>
    </citation>
    <scope>NUCLEOTIDE SEQUENCE [LARGE SCALE GENOMIC DNA]</scope>
    <source>
        <strain evidence="1 2">TF10-3AC</strain>
    </source>
</reference>